<sequence length="90" mass="10481">MLRLRKSGQFVHMQINGRSLEQVMHADAVRAFMFAGDTVKLEIQQAAYSYLMSHFAWAVKNTVRELWPASWFIAQYVVDYNITVWKPTKG</sequence>
<reference evidence="1 2" key="1">
    <citation type="journal article" date="2023" name="Sci. Data">
        <title>Genome assembly of the Korean intertidal mud-creeper Batillaria attramentaria.</title>
        <authorList>
            <person name="Patra A.K."/>
            <person name="Ho P.T."/>
            <person name="Jun S."/>
            <person name="Lee S.J."/>
            <person name="Kim Y."/>
            <person name="Won Y.J."/>
        </authorList>
    </citation>
    <scope>NUCLEOTIDE SEQUENCE [LARGE SCALE GENOMIC DNA]</scope>
    <source>
        <strain evidence="1">Wonlab-2016</strain>
    </source>
</reference>
<evidence type="ECO:0000313" key="1">
    <source>
        <dbReference type="EMBL" id="KAK7466615.1"/>
    </source>
</evidence>
<dbReference type="Proteomes" id="UP001519460">
    <property type="component" value="Unassembled WGS sequence"/>
</dbReference>
<keyword evidence="2" id="KW-1185">Reference proteome</keyword>
<protein>
    <submittedName>
        <fullName evidence="1">Uncharacterized protein</fullName>
    </submittedName>
</protein>
<accession>A0ABD0J9I8</accession>
<gene>
    <name evidence="1" type="ORF">BaRGS_00037272</name>
</gene>
<evidence type="ECO:0000313" key="2">
    <source>
        <dbReference type="Proteomes" id="UP001519460"/>
    </source>
</evidence>
<comment type="caution">
    <text evidence="1">The sequence shown here is derived from an EMBL/GenBank/DDBJ whole genome shotgun (WGS) entry which is preliminary data.</text>
</comment>
<dbReference type="AlphaFoldDB" id="A0ABD0J9I8"/>
<proteinExistence type="predicted"/>
<dbReference type="EMBL" id="JACVVK020000553">
    <property type="protein sequence ID" value="KAK7466615.1"/>
    <property type="molecule type" value="Genomic_DNA"/>
</dbReference>
<name>A0ABD0J9I8_9CAEN</name>
<organism evidence="1 2">
    <name type="scientific">Batillaria attramentaria</name>
    <dbReference type="NCBI Taxonomy" id="370345"/>
    <lineage>
        <taxon>Eukaryota</taxon>
        <taxon>Metazoa</taxon>
        <taxon>Spiralia</taxon>
        <taxon>Lophotrochozoa</taxon>
        <taxon>Mollusca</taxon>
        <taxon>Gastropoda</taxon>
        <taxon>Caenogastropoda</taxon>
        <taxon>Sorbeoconcha</taxon>
        <taxon>Cerithioidea</taxon>
        <taxon>Batillariidae</taxon>
        <taxon>Batillaria</taxon>
    </lineage>
</organism>